<dbReference type="RefSeq" id="WP_378978307.1">
    <property type="nucleotide sequence ID" value="NZ_JBHTBJ010000094.1"/>
</dbReference>
<accession>A0ABW2I5V6</accession>
<comment type="caution">
    <text evidence="2">The sequence shown here is derived from an EMBL/GenBank/DDBJ whole genome shotgun (WGS) entry which is preliminary data.</text>
</comment>
<name>A0ABW2I5V6_9ACTN</name>
<evidence type="ECO:0000313" key="2">
    <source>
        <dbReference type="EMBL" id="MFC7280224.1"/>
    </source>
</evidence>
<feature type="signal peptide" evidence="1">
    <location>
        <begin position="1"/>
        <end position="20"/>
    </location>
</feature>
<organism evidence="2 3">
    <name type="scientific">Paractinoplanes rhizophilus</name>
    <dbReference type="NCBI Taxonomy" id="1416877"/>
    <lineage>
        <taxon>Bacteria</taxon>
        <taxon>Bacillati</taxon>
        <taxon>Actinomycetota</taxon>
        <taxon>Actinomycetes</taxon>
        <taxon>Micromonosporales</taxon>
        <taxon>Micromonosporaceae</taxon>
        <taxon>Paractinoplanes</taxon>
    </lineage>
</organism>
<dbReference type="Proteomes" id="UP001596548">
    <property type="component" value="Unassembled WGS sequence"/>
</dbReference>
<feature type="chain" id="PRO_5045614696" evidence="1">
    <location>
        <begin position="21"/>
        <end position="185"/>
    </location>
</feature>
<protein>
    <submittedName>
        <fullName evidence="2">Uncharacterized protein</fullName>
    </submittedName>
</protein>
<gene>
    <name evidence="2" type="ORF">ACFQS1_40255</name>
</gene>
<sequence>MGITAAVVSAFAASAAAVFAAANLILSGRREHTKWAREALIEIVASYIDLSFDSTDVVKRALRDSAPRSWPPASDAAVRADAKESERQMRRLQSRLRLLAGPEVIDAAQRLRLAVRTHHTLLDVEHAVAIDRDIEMRREIWYLRQVFIDRAKEALALPRSWRKAPRTLPSVAALSGQAAPERTVP</sequence>
<keyword evidence="3" id="KW-1185">Reference proteome</keyword>
<reference evidence="3" key="1">
    <citation type="journal article" date="2019" name="Int. J. Syst. Evol. Microbiol.">
        <title>The Global Catalogue of Microorganisms (GCM) 10K type strain sequencing project: providing services to taxonomists for standard genome sequencing and annotation.</title>
        <authorList>
            <consortium name="The Broad Institute Genomics Platform"/>
            <consortium name="The Broad Institute Genome Sequencing Center for Infectious Disease"/>
            <person name="Wu L."/>
            <person name="Ma J."/>
        </authorList>
    </citation>
    <scope>NUCLEOTIDE SEQUENCE [LARGE SCALE GENOMIC DNA]</scope>
    <source>
        <strain evidence="3">XZYJT-10</strain>
    </source>
</reference>
<dbReference type="EMBL" id="JBHTBJ010000094">
    <property type="protein sequence ID" value="MFC7280224.1"/>
    <property type="molecule type" value="Genomic_DNA"/>
</dbReference>
<evidence type="ECO:0000313" key="3">
    <source>
        <dbReference type="Proteomes" id="UP001596548"/>
    </source>
</evidence>
<proteinExistence type="predicted"/>
<evidence type="ECO:0000256" key="1">
    <source>
        <dbReference type="SAM" id="SignalP"/>
    </source>
</evidence>
<keyword evidence="1" id="KW-0732">Signal</keyword>